<gene>
    <name evidence="2" type="ORF">CLV74_103158</name>
</gene>
<evidence type="ECO:0000259" key="1">
    <source>
        <dbReference type="Pfam" id="PF02602"/>
    </source>
</evidence>
<comment type="caution">
    <text evidence="2">The sequence shown here is derived from an EMBL/GenBank/DDBJ whole genome shotgun (WGS) entry which is preliminary data.</text>
</comment>
<dbReference type="RefSeq" id="WP_170107992.1">
    <property type="nucleotide sequence ID" value="NZ_PVTQ01000003.1"/>
</dbReference>
<organism evidence="2 3">
    <name type="scientific">Donghicola tyrosinivorans</name>
    <dbReference type="NCBI Taxonomy" id="1652492"/>
    <lineage>
        <taxon>Bacteria</taxon>
        <taxon>Pseudomonadati</taxon>
        <taxon>Pseudomonadota</taxon>
        <taxon>Alphaproteobacteria</taxon>
        <taxon>Rhodobacterales</taxon>
        <taxon>Roseobacteraceae</taxon>
        <taxon>Donghicola</taxon>
    </lineage>
</organism>
<dbReference type="GO" id="GO:0033014">
    <property type="term" value="P:tetrapyrrole biosynthetic process"/>
    <property type="evidence" value="ECO:0007669"/>
    <property type="project" value="InterPro"/>
</dbReference>
<reference evidence="2 3" key="1">
    <citation type="submission" date="2018-03" db="EMBL/GenBank/DDBJ databases">
        <title>Genomic Encyclopedia of Archaeal and Bacterial Type Strains, Phase II (KMG-II): from individual species to whole genera.</title>
        <authorList>
            <person name="Goeker M."/>
        </authorList>
    </citation>
    <scope>NUCLEOTIDE SEQUENCE [LARGE SCALE GENOMIC DNA]</scope>
    <source>
        <strain evidence="2 3">DSM 100212</strain>
    </source>
</reference>
<proteinExistence type="predicted"/>
<dbReference type="SUPFAM" id="SSF69618">
    <property type="entry name" value="HemD-like"/>
    <property type="match status" value="1"/>
</dbReference>
<keyword evidence="3" id="KW-1185">Reference proteome</keyword>
<name>A0A2T0WXZ0_9RHOB</name>
<evidence type="ECO:0000313" key="3">
    <source>
        <dbReference type="Proteomes" id="UP000238392"/>
    </source>
</evidence>
<evidence type="ECO:0000313" key="2">
    <source>
        <dbReference type="EMBL" id="PRY91573.1"/>
    </source>
</evidence>
<dbReference type="InterPro" id="IPR036108">
    <property type="entry name" value="4pyrrol_syn_uPrphyn_synt_sf"/>
</dbReference>
<dbReference type="Gene3D" id="3.40.50.10090">
    <property type="match status" value="1"/>
</dbReference>
<dbReference type="CDD" id="cd06578">
    <property type="entry name" value="HemD"/>
    <property type="match status" value="1"/>
</dbReference>
<dbReference type="Proteomes" id="UP000238392">
    <property type="component" value="Unassembled WGS sequence"/>
</dbReference>
<feature type="domain" description="Tetrapyrrole biosynthesis uroporphyrinogen III synthase" evidence="1">
    <location>
        <begin position="35"/>
        <end position="226"/>
    </location>
</feature>
<dbReference type="Pfam" id="PF02602">
    <property type="entry name" value="HEM4"/>
    <property type="match status" value="1"/>
</dbReference>
<accession>A0A2T0WXZ0</accession>
<sequence length="246" mass="26287">MTRPKASILITRPQPGADRFAQELRDALPCAVPMHVSPVIRIKPVPETLALDAVRGLIVTSEAAIPPLTHLTTRRDLPVFCVGTRARDAARAAGFEAETMGADADELVDAMLRFGPKSPLLHIRGEHARGNITGRLSTHGILTRDIVLYEQVAQCLDTQAIGLLEGTGPVVVPLFSPRSAALVAEQTSASGPRYVVAMSWAVAAELPRGWAKTTVIASRPDSMAMTQAVTGLFDTYGFLETGETRG</sequence>
<dbReference type="EMBL" id="PVTQ01000003">
    <property type="protein sequence ID" value="PRY91573.1"/>
    <property type="molecule type" value="Genomic_DNA"/>
</dbReference>
<dbReference type="AlphaFoldDB" id="A0A2T0WXZ0"/>
<protein>
    <submittedName>
        <fullName evidence="2">Uroporphyrinogen-III synthase</fullName>
    </submittedName>
</protein>
<dbReference type="GO" id="GO:0004852">
    <property type="term" value="F:uroporphyrinogen-III synthase activity"/>
    <property type="evidence" value="ECO:0007669"/>
    <property type="project" value="InterPro"/>
</dbReference>
<dbReference type="InterPro" id="IPR003754">
    <property type="entry name" value="4pyrrol_synth_uPrphyn_synth"/>
</dbReference>